<accession>A0A1T5GSX4</accession>
<sequence length="345" mass="40842">MSKIFQVILLLSFSFFFGQNNFRKIDSIAVSTKYKGNLNQLVNNLTQNLDNEIDKTRAIYSWIVENINYDYKLFNKGKQTITFKCKTKTDCNIQKQEFENNLIEKVLRKKKGVCSGYSTLFKKMCDIAKIQCLNIDGYVKTKSSHVGNTGVLDHAWNAVIIDNQTYFLDLTWASGYCENDTKGKLTNFVKKKNDFYWFTPIEKFTIDHFPKNPEKVLNFEISKDEYKNQPFIDNNIIPLIKILNPTQGILKPKIGDSITFKFEYSKNIEKLQINTNLKRNPKFYYTNKNGERIFNQKNYDKQEYSPFTKNGNIYEFTYLIENKELRYIEIFFDYNMKIKYLVRID</sequence>
<keyword evidence="3" id="KW-1185">Reference proteome</keyword>
<dbReference type="InterPro" id="IPR002931">
    <property type="entry name" value="Transglutaminase-like"/>
</dbReference>
<proteinExistence type="predicted"/>
<dbReference type="Gene3D" id="3.10.620.30">
    <property type="match status" value="1"/>
</dbReference>
<dbReference type="SUPFAM" id="SSF54001">
    <property type="entry name" value="Cysteine proteinases"/>
    <property type="match status" value="1"/>
</dbReference>
<reference evidence="2 3" key="1">
    <citation type="submission" date="2017-02" db="EMBL/GenBank/DDBJ databases">
        <authorList>
            <person name="Peterson S.W."/>
        </authorList>
    </citation>
    <scope>NUCLEOTIDE SEQUENCE [LARGE SCALE GENOMIC DNA]</scope>
    <source>
        <strain evidence="2 3">DSM 22323</strain>
    </source>
</reference>
<evidence type="ECO:0000259" key="1">
    <source>
        <dbReference type="Pfam" id="PF01841"/>
    </source>
</evidence>
<dbReference type="InterPro" id="IPR052557">
    <property type="entry name" value="CAP/Cytokinesis_protein"/>
</dbReference>
<dbReference type="GO" id="GO:0005737">
    <property type="term" value="C:cytoplasm"/>
    <property type="evidence" value="ECO:0007669"/>
    <property type="project" value="TreeGrafter"/>
</dbReference>
<feature type="domain" description="Transglutaminase-like" evidence="1">
    <location>
        <begin position="40"/>
        <end position="166"/>
    </location>
</feature>
<dbReference type="Pfam" id="PF01841">
    <property type="entry name" value="Transglut_core"/>
    <property type="match status" value="1"/>
</dbReference>
<name>A0A1T5GSX4_9FLAO</name>
<dbReference type="PANTHER" id="PTHR46333">
    <property type="entry name" value="CYTOKINESIS PROTEIN 3"/>
    <property type="match status" value="1"/>
</dbReference>
<dbReference type="Proteomes" id="UP000191112">
    <property type="component" value="Unassembled WGS sequence"/>
</dbReference>
<evidence type="ECO:0000313" key="2">
    <source>
        <dbReference type="EMBL" id="SKC11469.1"/>
    </source>
</evidence>
<dbReference type="EMBL" id="FUYZ01000018">
    <property type="protein sequence ID" value="SKC11469.1"/>
    <property type="molecule type" value="Genomic_DNA"/>
</dbReference>
<gene>
    <name evidence="2" type="ORF">SAMN05660477_03112</name>
</gene>
<dbReference type="InterPro" id="IPR038765">
    <property type="entry name" value="Papain-like_cys_pep_sf"/>
</dbReference>
<dbReference type="STRING" id="619805.SAMN05660477_03112"/>
<protein>
    <submittedName>
        <fullName evidence="2">Transglutaminase-like superfamily protein</fullName>
    </submittedName>
</protein>
<dbReference type="PANTHER" id="PTHR46333:SF2">
    <property type="entry name" value="CYTOKINESIS PROTEIN 3"/>
    <property type="match status" value="1"/>
</dbReference>
<dbReference type="OrthoDB" id="9788327at2"/>
<organism evidence="2 3">
    <name type="scientific">Soonwooa buanensis</name>
    <dbReference type="NCBI Taxonomy" id="619805"/>
    <lineage>
        <taxon>Bacteria</taxon>
        <taxon>Pseudomonadati</taxon>
        <taxon>Bacteroidota</taxon>
        <taxon>Flavobacteriia</taxon>
        <taxon>Flavobacteriales</taxon>
        <taxon>Weeksellaceae</taxon>
        <taxon>Chryseobacterium group</taxon>
        <taxon>Soonwooa</taxon>
    </lineage>
</organism>
<evidence type="ECO:0000313" key="3">
    <source>
        <dbReference type="Proteomes" id="UP000191112"/>
    </source>
</evidence>
<dbReference type="AlphaFoldDB" id="A0A1T5GSX4"/>